<dbReference type="RefSeq" id="WP_199179148.1">
    <property type="nucleotide sequence ID" value="NZ_CVTD020000010.1"/>
</dbReference>
<evidence type="ECO:0008006" key="3">
    <source>
        <dbReference type="Google" id="ProtNLM"/>
    </source>
</evidence>
<dbReference type="EMBL" id="CVTD020000010">
    <property type="protein sequence ID" value="CRZ33969.1"/>
    <property type="molecule type" value="Genomic_DNA"/>
</dbReference>
<organism evidence="1 2">
    <name type="scientific">Herbinix hemicellulosilytica</name>
    <dbReference type="NCBI Taxonomy" id="1564487"/>
    <lineage>
        <taxon>Bacteria</taxon>
        <taxon>Bacillati</taxon>
        <taxon>Bacillota</taxon>
        <taxon>Clostridia</taxon>
        <taxon>Lachnospirales</taxon>
        <taxon>Lachnospiraceae</taxon>
        <taxon>Herbinix</taxon>
    </lineage>
</organism>
<proteinExistence type="predicted"/>
<accession>A0A0H5SEX0</accession>
<dbReference type="AlphaFoldDB" id="A0A0H5SEX0"/>
<evidence type="ECO:0000313" key="1">
    <source>
        <dbReference type="EMBL" id="CRZ33969.1"/>
    </source>
</evidence>
<gene>
    <name evidence="1" type="ORF">HHT355_0766</name>
</gene>
<evidence type="ECO:0000313" key="2">
    <source>
        <dbReference type="Proteomes" id="UP000236497"/>
    </source>
</evidence>
<reference evidence="1 2" key="1">
    <citation type="submission" date="2015-06" db="EMBL/GenBank/DDBJ databases">
        <authorList>
            <person name="Wibberg Daniel"/>
        </authorList>
    </citation>
    <scope>NUCLEOTIDE SEQUENCE [LARGE SCALE GENOMIC DNA]</scope>
    <source>
        <strain evidence="1 2">T3/55T</strain>
    </source>
</reference>
<dbReference type="Proteomes" id="UP000236497">
    <property type="component" value="Unassembled WGS sequence"/>
</dbReference>
<dbReference type="Gene3D" id="3.20.19.10">
    <property type="entry name" value="Aconitase, domain 4"/>
    <property type="match status" value="1"/>
</dbReference>
<keyword evidence="2" id="KW-1185">Reference proteome</keyword>
<sequence>MLKEMNVGAIVANDFARIFYRNVINLGILVQQIEAACAKEQSKKIF</sequence>
<dbReference type="SUPFAM" id="SSF52016">
    <property type="entry name" value="LeuD/IlvD-like"/>
    <property type="match status" value="1"/>
</dbReference>
<name>A0A0H5SEX0_HERHM</name>
<dbReference type="InterPro" id="IPR015928">
    <property type="entry name" value="Aconitase/3IPM_dehydase_swvl"/>
</dbReference>
<protein>
    <recommendedName>
        <fullName evidence="3">Aconitase A/isopropylmalate dehydratase small subunit swivel domain-containing protein</fullName>
    </recommendedName>
</protein>